<protein>
    <recommendedName>
        <fullName evidence="6">Ribbon-helix-helix protein CopG domain-containing protein</fullName>
    </recommendedName>
</protein>
<dbReference type="Proteomes" id="UP000256297">
    <property type="component" value="Chromosome CBM2589_b"/>
</dbReference>
<evidence type="ECO:0000256" key="2">
    <source>
        <dbReference type="ARBA" id="ARBA00049988"/>
    </source>
</evidence>
<feature type="chain" id="PRO_5037056069" description="Ribbon-helix-helix protein CopG domain-containing protein" evidence="3">
    <location>
        <begin position="19"/>
        <end position="120"/>
    </location>
</feature>
<evidence type="ECO:0000313" key="4">
    <source>
        <dbReference type="EMBL" id="SOY40007.1"/>
    </source>
</evidence>
<dbReference type="SUPFAM" id="SSF47598">
    <property type="entry name" value="Ribbon-helix-helix"/>
    <property type="match status" value="1"/>
</dbReference>
<proteinExistence type="inferred from homology"/>
<evidence type="ECO:0008006" key="6">
    <source>
        <dbReference type="Google" id="ProtNLM"/>
    </source>
</evidence>
<keyword evidence="1" id="KW-1277">Toxin-antitoxin system</keyword>
<comment type="similarity">
    <text evidence="2">Belongs to the TacA antitoxin family.</text>
</comment>
<dbReference type="Pfam" id="PF08681">
    <property type="entry name" value="TacA1"/>
    <property type="match status" value="1"/>
</dbReference>
<evidence type="ECO:0000256" key="1">
    <source>
        <dbReference type="ARBA" id="ARBA00022649"/>
    </source>
</evidence>
<dbReference type="GO" id="GO:0006355">
    <property type="term" value="P:regulation of DNA-templated transcription"/>
    <property type="evidence" value="ECO:0007669"/>
    <property type="project" value="InterPro"/>
</dbReference>
<dbReference type="InterPro" id="IPR014795">
    <property type="entry name" value="TacA_1-like"/>
</dbReference>
<evidence type="ECO:0000313" key="5">
    <source>
        <dbReference type="Proteomes" id="UP000256297"/>
    </source>
</evidence>
<reference evidence="4 5" key="1">
    <citation type="submission" date="2018-01" db="EMBL/GenBank/DDBJ databases">
        <authorList>
            <person name="Clerissi C."/>
        </authorList>
    </citation>
    <scope>NUCLEOTIDE SEQUENCE [LARGE SCALE GENOMIC DNA]</scope>
    <source>
        <strain evidence="4">Cupriavidus taiwanensis STM 3521</strain>
    </source>
</reference>
<accession>A0A975WNU4</accession>
<comment type="caution">
    <text evidence="4">The sequence shown here is derived from an EMBL/GenBank/DDBJ whole genome shotgun (WGS) entry which is preliminary data.</text>
</comment>
<dbReference type="AlphaFoldDB" id="A0A975WNU4"/>
<feature type="signal peptide" evidence="3">
    <location>
        <begin position="1"/>
        <end position="18"/>
    </location>
</feature>
<organism evidence="4 5">
    <name type="scientific">Cupriavidus taiwanensis</name>
    <dbReference type="NCBI Taxonomy" id="164546"/>
    <lineage>
        <taxon>Bacteria</taxon>
        <taxon>Pseudomonadati</taxon>
        <taxon>Pseudomonadota</taxon>
        <taxon>Betaproteobacteria</taxon>
        <taxon>Burkholderiales</taxon>
        <taxon>Burkholderiaceae</taxon>
        <taxon>Cupriavidus</taxon>
    </lineage>
</organism>
<name>A0A975WNU4_9BURK</name>
<gene>
    <name evidence="4" type="ORF">CBM2589_B10288</name>
</gene>
<sequence length="120" mass="13422">MRKPQALLYFFISSALRASSFAVSALNSSRKVRNASADTTQFLDSALISVTIAVHFFGESTPMERKSDTLNLRVTPELKKLIRLAAEREHRTIANFIEVLVRQHCGEHGIAVPVKQPQSR</sequence>
<dbReference type="EMBL" id="OFSP01000001">
    <property type="protein sequence ID" value="SOY40007.1"/>
    <property type="molecule type" value="Genomic_DNA"/>
</dbReference>
<evidence type="ECO:0000256" key="3">
    <source>
        <dbReference type="SAM" id="SignalP"/>
    </source>
</evidence>
<keyword evidence="3" id="KW-0732">Signal</keyword>
<dbReference type="InterPro" id="IPR010985">
    <property type="entry name" value="Ribbon_hlx_hlx"/>
</dbReference>